<dbReference type="AlphaFoldDB" id="Q22SM4"/>
<gene>
    <name evidence="1" type="ORF">TTHERM_00001130</name>
</gene>
<dbReference type="GeneID" id="7832344"/>
<protein>
    <submittedName>
        <fullName evidence="1">Uncharacterized protein</fullName>
    </submittedName>
</protein>
<evidence type="ECO:0000313" key="2">
    <source>
        <dbReference type="Proteomes" id="UP000009168"/>
    </source>
</evidence>
<accession>Q22SM4</accession>
<evidence type="ECO:0000313" key="1">
    <source>
        <dbReference type="EMBL" id="EAR87748.1"/>
    </source>
</evidence>
<keyword evidence="2" id="KW-1185">Reference proteome</keyword>
<organism evidence="1 2">
    <name type="scientific">Tetrahymena thermophila (strain SB210)</name>
    <dbReference type="NCBI Taxonomy" id="312017"/>
    <lineage>
        <taxon>Eukaryota</taxon>
        <taxon>Sar</taxon>
        <taxon>Alveolata</taxon>
        <taxon>Ciliophora</taxon>
        <taxon>Intramacronucleata</taxon>
        <taxon>Oligohymenophorea</taxon>
        <taxon>Hymenostomatida</taxon>
        <taxon>Tetrahymenina</taxon>
        <taxon>Tetrahymenidae</taxon>
        <taxon>Tetrahymena</taxon>
    </lineage>
</organism>
<sequence length="50" mass="5806">MKVFEAHKADACKRVDANMIQGKNNLGIVRHQFLQTYTSSFFISPLTYRE</sequence>
<dbReference type="Proteomes" id="UP000009168">
    <property type="component" value="Unassembled WGS sequence"/>
</dbReference>
<dbReference type="InParanoid" id="Q22SM4"/>
<proteinExistence type="predicted"/>
<name>Q22SM4_TETTS</name>
<dbReference type="RefSeq" id="XP_001007993.1">
    <property type="nucleotide sequence ID" value="XM_001007993.1"/>
</dbReference>
<reference evidence="2" key="1">
    <citation type="journal article" date="2006" name="PLoS Biol.">
        <title>Macronuclear genome sequence of the ciliate Tetrahymena thermophila, a model eukaryote.</title>
        <authorList>
            <person name="Eisen J.A."/>
            <person name="Coyne R.S."/>
            <person name="Wu M."/>
            <person name="Wu D."/>
            <person name="Thiagarajan M."/>
            <person name="Wortman J.R."/>
            <person name="Badger J.H."/>
            <person name="Ren Q."/>
            <person name="Amedeo P."/>
            <person name="Jones K.M."/>
            <person name="Tallon L.J."/>
            <person name="Delcher A.L."/>
            <person name="Salzberg S.L."/>
            <person name="Silva J.C."/>
            <person name="Haas B.J."/>
            <person name="Majoros W.H."/>
            <person name="Farzad M."/>
            <person name="Carlton J.M."/>
            <person name="Smith R.K. Jr."/>
            <person name="Garg J."/>
            <person name="Pearlman R.E."/>
            <person name="Karrer K.M."/>
            <person name="Sun L."/>
            <person name="Manning G."/>
            <person name="Elde N.C."/>
            <person name="Turkewitz A.P."/>
            <person name="Asai D.J."/>
            <person name="Wilkes D.E."/>
            <person name="Wang Y."/>
            <person name="Cai H."/>
            <person name="Collins K."/>
            <person name="Stewart B.A."/>
            <person name="Lee S.R."/>
            <person name="Wilamowska K."/>
            <person name="Weinberg Z."/>
            <person name="Ruzzo W.L."/>
            <person name="Wloga D."/>
            <person name="Gaertig J."/>
            <person name="Frankel J."/>
            <person name="Tsao C.-C."/>
            <person name="Gorovsky M.A."/>
            <person name="Keeling P.J."/>
            <person name="Waller R.F."/>
            <person name="Patron N.J."/>
            <person name="Cherry J.M."/>
            <person name="Stover N.A."/>
            <person name="Krieger C.J."/>
            <person name="del Toro C."/>
            <person name="Ryder H.F."/>
            <person name="Williamson S.C."/>
            <person name="Barbeau R.A."/>
            <person name="Hamilton E.P."/>
            <person name="Orias E."/>
        </authorList>
    </citation>
    <scope>NUCLEOTIDE SEQUENCE [LARGE SCALE GENOMIC DNA]</scope>
    <source>
        <strain evidence="2">SB210</strain>
    </source>
</reference>
<dbReference type="EMBL" id="GG662845">
    <property type="protein sequence ID" value="EAR87748.1"/>
    <property type="molecule type" value="Genomic_DNA"/>
</dbReference>
<dbReference type="KEGG" id="tet:TTHERM_00001130"/>
<dbReference type="HOGENOM" id="CLU_3128438_0_0_1"/>